<evidence type="ECO:0000259" key="17">
    <source>
        <dbReference type="SMART" id="SM00387"/>
    </source>
</evidence>
<keyword evidence="9" id="KW-0325">Glycoprotein</keyword>
<evidence type="ECO:0000256" key="13">
    <source>
        <dbReference type="ARBA" id="ARBA00048778"/>
    </source>
</evidence>
<keyword evidence="8" id="KW-0703">Sarcoplasmic reticulum</keyword>
<feature type="chain" id="PRO_5044232296" description="Endoplasmin" evidence="16">
    <location>
        <begin position="22"/>
        <end position="781"/>
    </location>
</feature>
<evidence type="ECO:0000256" key="7">
    <source>
        <dbReference type="ARBA" id="ARBA00022840"/>
    </source>
</evidence>
<dbReference type="FunFam" id="3.30.230.80:FF:000003">
    <property type="entry name" value="endoplasmin isoform X1"/>
    <property type="match status" value="1"/>
</dbReference>
<dbReference type="FunFam" id="1.20.120.790:FF:000003">
    <property type="entry name" value="Heat shock protein 90"/>
    <property type="match status" value="1"/>
</dbReference>
<dbReference type="SUPFAM" id="SSF54211">
    <property type="entry name" value="Ribosomal protein S5 domain 2-like"/>
    <property type="match status" value="1"/>
</dbReference>
<evidence type="ECO:0000256" key="8">
    <source>
        <dbReference type="ARBA" id="ARBA00022951"/>
    </source>
</evidence>
<dbReference type="Ensembl" id="ENSACLT00000058305.1">
    <property type="protein sequence ID" value="ENSACLP00000066962.1"/>
    <property type="gene ID" value="ENSACLG00000004667.2"/>
</dbReference>
<keyword evidence="4 16" id="KW-0732">Signal</keyword>
<dbReference type="GO" id="GO:0005524">
    <property type="term" value="F:ATP binding"/>
    <property type="evidence" value="ECO:0007669"/>
    <property type="project" value="UniProtKB-KW"/>
</dbReference>
<keyword evidence="7 14" id="KW-0067">ATP-binding</keyword>
<dbReference type="GO" id="GO:0033018">
    <property type="term" value="C:sarcoplasmic reticulum lumen"/>
    <property type="evidence" value="ECO:0007669"/>
    <property type="project" value="UniProtKB-SubCell"/>
</dbReference>
<comment type="subcellular location">
    <subcellularLocation>
        <location evidence="1">Endoplasmic reticulum lumen</location>
    </subcellularLocation>
    <subcellularLocation>
        <location evidence="2">Sarcoplasmic reticulum lumen</location>
    </subcellularLocation>
</comment>
<keyword evidence="6" id="KW-0256">Endoplasmic reticulum</keyword>
<keyword evidence="5 14" id="KW-0547">Nucleotide-binding</keyword>
<evidence type="ECO:0000256" key="11">
    <source>
        <dbReference type="ARBA" id="ARBA00039709"/>
    </source>
</evidence>
<evidence type="ECO:0000256" key="12">
    <source>
        <dbReference type="ARBA" id="ARBA00042650"/>
    </source>
</evidence>
<evidence type="ECO:0000256" key="4">
    <source>
        <dbReference type="ARBA" id="ARBA00022729"/>
    </source>
</evidence>
<proteinExistence type="inferred from homology"/>
<dbReference type="Pfam" id="PF13589">
    <property type="entry name" value="HATPase_c_3"/>
    <property type="match status" value="1"/>
</dbReference>
<dbReference type="NCBIfam" id="NF003555">
    <property type="entry name" value="PRK05218.1"/>
    <property type="match status" value="1"/>
</dbReference>
<evidence type="ECO:0000256" key="9">
    <source>
        <dbReference type="ARBA" id="ARBA00023180"/>
    </source>
</evidence>
<dbReference type="Proteomes" id="UP000265100">
    <property type="component" value="Chromosome 7"/>
</dbReference>
<dbReference type="SUPFAM" id="SSF55874">
    <property type="entry name" value="ATPase domain of HSP90 chaperone/DNA topoisomerase II/histidine kinase"/>
    <property type="match status" value="1"/>
</dbReference>
<dbReference type="GO" id="GO:0016887">
    <property type="term" value="F:ATP hydrolysis activity"/>
    <property type="evidence" value="ECO:0007669"/>
    <property type="project" value="InterPro"/>
</dbReference>
<organism evidence="18 19">
    <name type="scientific">Astatotilapia calliptera</name>
    <name type="common">Eastern happy</name>
    <name type="synonym">Chromis callipterus</name>
    <dbReference type="NCBI Taxonomy" id="8154"/>
    <lineage>
        <taxon>Eukaryota</taxon>
        <taxon>Metazoa</taxon>
        <taxon>Chordata</taxon>
        <taxon>Craniata</taxon>
        <taxon>Vertebrata</taxon>
        <taxon>Euteleostomi</taxon>
        <taxon>Actinopterygii</taxon>
        <taxon>Neopterygii</taxon>
        <taxon>Teleostei</taxon>
        <taxon>Neoteleostei</taxon>
        <taxon>Acanthomorphata</taxon>
        <taxon>Ovalentaria</taxon>
        <taxon>Cichlomorphae</taxon>
        <taxon>Cichliformes</taxon>
        <taxon>Cichlidae</taxon>
        <taxon>African cichlids</taxon>
        <taxon>Pseudocrenilabrinae</taxon>
        <taxon>Haplochromini</taxon>
        <taxon>Astatotilapia</taxon>
    </lineage>
</organism>
<comment type="catalytic activity">
    <reaction evidence="13">
        <text>ATP + H2O = ADP + phosphate + H(+)</text>
        <dbReference type="Rhea" id="RHEA:13065"/>
        <dbReference type="ChEBI" id="CHEBI:15377"/>
        <dbReference type="ChEBI" id="CHEBI:15378"/>
        <dbReference type="ChEBI" id="CHEBI:30616"/>
        <dbReference type="ChEBI" id="CHEBI:43474"/>
        <dbReference type="ChEBI" id="CHEBI:456216"/>
    </reaction>
    <physiologicalReaction direction="left-to-right" evidence="13">
        <dbReference type="Rhea" id="RHEA:13066"/>
    </physiologicalReaction>
</comment>
<reference evidence="18" key="4">
    <citation type="submission" date="2025-09" db="UniProtKB">
        <authorList>
            <consortium name="Ensembl"/>
        </authorList>
    </citation>
    <scope>IDENTIFICATION</scope>
</reference>
<dbReference type="FunFam" id="3.40.50.11260:FF:000003">
    <property type="entry name" value="Heat shock protein 90"/>
    <property type="match status" value="1"/>
</dbReference>
<dbReference type="InterPro" id="IPR020568">
    <property type="entry name" value="Ribosomal_Su5_D2-typ_SF"/>
</dbReference>
<feature type="binding site" evidence="14">
    <location>
        <begin position="169"/>
        <end position="170"/>
    </location>
    <ligand>
        <name>ATP</name>
        <dbReference type="ChEBI" id="CHEBI:30616"/>
    </ligand>
</feature>
<dbReference type="Gene3D" id="3.30.565.10">
    <property type="entry name" value="Histidine kinase-like ATPase, C-terminal domain"/>
    <property type="match status" value="1"/>
</dbReference>
<feature type="compositionally biased region" description="Acidic residues" evidence="15">
    <location>
        <begin position="291"/>
        <end position="320"/>
    </location>
</feature>
<dbReference type="InterPro" id="IPR037196">
    <property type="entry name" value="HSP90_C"/>
</dbReference>
<evidence type="ECO:0000256" key="10">
    <source>
        <dbReference type="ARBA" id="ARBA00023186"/>
    </source>
</evidence>
<keyword evidence="19" id="KW-1185">Reference proteome</keyword>
<dbReference type="PROSITE" id="PS00298">
    <property type="entry name" value="HSP90"/>
    <property type="match status" value="1"/>
</dbReference>
<feature type="binding site" evidence="14">
    <location>
        <position position="451"/>
    </location>
    <ligand>
        <name>ATP</name>
        <dbReference type="ChEBI" id="CHEBI:30616"/>
    </ligand>
</feature>
<keyword evidence="10" id="KW-0143">Chaperone</keyword>
<reference evidence="19" key="2">
    <citation type="submission" date="2023-03" db="EMBL/GenBank/DDBJ databases">
        <authorList>
            <consortium name="Wellcome Sanger Institute Data Sharing"/>
        </authorList>
    </citation>
    <scope>NUCLEOTIDE SEQUENCE [LARGE SCALE GENOMIC DNA]</scope>
</reference>
<evidence type="ECO:0000256" key="6">
    <source>
        <dbReference type="ARBA" id="ARBA00022824"/>
    </source>
</evidence>
<evidence type="ECO:0000256" key="14">
    <source>
        <dbReference type="PIRSR" id="PIRSR002583-1"/>
    </source>
</evidence>
<feature type="binding site" evidence="14">
    <location>
        <position position="245"/>
    </location>
    <ligand>
        <name>ATP</name>
        <dbReference type="ChEBI" id="CHEBI:30616"/>
    </ligand>
</feature>
<evidence type="ECO:0000313" key="18">
    <source>
        <dbReference type="Ensembl" id="ENSACLP00000066962.1"/>
    </source>
</evidence>
<feature type="binding site" evidence="14">
    <location>
        <position position="107"/>
    </location>
    <ligand>
        <name>ATP</name>
        <dbReference type="ChEBI" id="CHEBI:30616"/>
    </ligand>
</feature>
<dbReference type="InterPro" id="IPR003594">
    <property type="entry name" value="HATPase_dom"/>
</dbReference>
<dbReference type="Gene3D" id="3.40.50.11260">
    <property type="match status" value="1"/>
</dbReference>
<feature type="binding site" evidence="14">
    <location>
        <position position="162"/>
    </location>
    <ligand>
        <name>ATP</name>
        <dbReference type="ChEBI" id="CHEBI:30616"/>
    </ligand>
</feature>
<feature type="domain" description="Histidine kinase/HSP90-like ATPase" evidence="17">
    <location>
        <begin position="96"/>
        <end position="255"/>
    </location>
</feature>
<dbReference type="GO" id="GO:0140662">
    <property type="term" value="F:ATP-dependent protein folding chaperone"/>
    <property type="evidence" value="ECO:0007669"/>
    <property type="project" value="InterPro"/>
</dbReference>
<dbReference type="InterPro" id="IPR001404">
    <property type="entry name" value="Hsp90_fam"/>
</dbReference>
<evidence type="ECO:0000313" key="19">
    <source>
        <dbReference type="Proteomes" id="UP000265100"/>
    </source>
</evidence>
<dbReference type="SMART" id="SM00387">
    <property type="entry name" value="HATPase_c"/>
    <property type="match status" value="1"/>
</dbReference>
<feature type="binding site" evidence="14">
    <location>
        <position position="103"/>
    </location>
    <ligand>
        <name>ATP</name>
        <dbReference type="ChEBI" id="CHEBI:30616"/>
    </ligand>
</feature>
<dbReference type="PRINTS" id="PR00775">
    <property type="entry name" value="HEATSHOCK90"/>
</dbReference>
<dbReference type="FunFam" id="3.30.565.10:FF:000005">
    <property type="entry name" value="Heat shock protein 90"/>
    <property type="match status" value="1"/>
</dbReference>
<dbReference type="GeneTree" id="ENSGT01020000230401"/>
<feature type="signal peptide" evidence="16">
    <location>
        <begin position="1"/>
        <end position="21"/>
    </location>
</feature>
<dbReference type="HAMAP" id="MF_00505">
    <property type="entry name" value="HSP90"/>
    <property type="match status" value="1"/>
</dbReference>
<evidence type="ECO:0000256" key="5">
    <source>
        <dbReference type="ARBA" id="ARBA00022741"/>
    </source>
</evidence>
<reference evidence="18" key="3">
    <citation type="submission" date="2025-08" db="UniProtKB">
        <authorList>
            <consortium name="Ensembl"/>
        </authorList>
    </citation>
    <scope>IDENTIFICATION</scope>
</reference>
<evidence type="ECO:0000256" key="3">
    <source>
        <dbReference type="ARBA" id="ARBA00008239"/>
    </source>
</evidence>
<dbReference type="PANTHER" id="PTHR11528">
    <property type="entry name" value="HEAT SHOCK PROTEIN 90 FAMILY MEMBER"/>
    <property type="match status" value="1"/>
</dbReference>
<dbReference type="AlphaFoldDB" id="A0AAX7UDW1"/>
<dbReference type="Gene3D" id="3.30.230.80">
    <property type="match status" value="1"/>
</dbReference>
<evidence type="ECO:0000256" key="15">
    <source>
        <dbReference type="SAM" id="MobiDB-lite"/>
    </source>
</evidence>
<dbReference type="GO" id="GO:0051082">
    <property type="term" value="F:unfolded protein binding"/>
    <property type="evidence" value="ECO:0007669"/>
    <property type="project" value="InterPro"/>
</dbReference>
<feature type="binding site" evidence="14">
    <location>
        <position position="154"/>
    </location>
    <ligand>
        <name>ATP</name>
        <dbReference type="ChEBI" id="CHEBI:30616"/>
    </ligand>
</feature>
<dbReference type="Pfam" id="PF00183">
    <property type="entry name" value="HSP90"/>
    <property type="match status" value="1"/>
</dbReference>
<dbReference type="InterPro" id="IPR020575">
    <property type="entry name" value="Hsp90_N"/>
</dbReference>
<dbReference type="InterPro" id="IPR036890">
    <property type="entry name" value="HATPase_C_sf"/>
</dbReference>
<feature type="binding site" evidence="14">
    <location>
        <position position="149"/>
    </location>
    <ligand>
        <name>ATP</name>
        <dbReference type="ChEBI" id="CHEBI:30616"/>
    </ligand>
</feature>
<sequence>MKRVWVIGLLFALLAFAAVKADDEFDVDGTVEEDLGKSRDGSRTDDEVVQREEEAIQLDGLNAAQIKELREKSEKHAFQAEVNRMMKLIINSLYKNKEIFLRELISNASDALDKIRLLSLTNEDAMATNEELTIKIKSDKEKNMLHITDTGIGMTKEELVKNLGTIAKSGTSEFLNKMTEMQEEEQSTSELIGQFGVGFYSAFLVADKVIVTSKHNNDTQHIWESDSNQFSVIEDPRGDTLGRGTTITLVLKEEASDYLELETIKNLVKKYSQFINFPIYVWASKTETVEEPIDEDAEAAEEPEKEASEDEAEVEEEEEDKDKPKTKKVEKTVWDWELMNDIKPIWQRPAKEVEEDEYKAFYKTFSKDNDDPMAHIHFTAEGEVTFKSILFVPTSAPRGLFDEYGSKKNDYIKLFVRRVFITDDFNDMMPKYLNFIKGVVDSDDLPLNVSRETLQQHKLLKVIRKKLVRKTLDMIKKIAEEQYNDKFWKEFGTNIKLGVIEDHSNRTRLAKLLRFQTSNSETDLASLEQYVERMKEKQDKIYFMAGTSRKEAESSPFVEKLLKKGYEVIYLTEPVDEYCIQALPEFDGKRFQNVAKEGVKFDESEKTKEKREALEKEFEPLTTWLKDKALKDKIEKAVLSQRLTNSPCALVASQYGWSGNMERIMKAQAYQTGKDISTNYYASQKKTLELNPKHPLVKQLLNRVNVKHIDQTASDLAVVLFETATLRSGYQLADTKAYGDRIERMLRLSLNVPLDEQSCVEWCELNHLQLNITKKKTDYGL</sequence>
<feature type="binding site" evidence="14">
    <location>
        <begin position="194"/>
        <end position="199"/>
    </location>
    <ligand>
        <name>ATP</name>
        <dbReference type="ChEBI" id="CHEBI:30616"/>
    </ligand>
</feature>
<evidence type="ECO:0000256" key="1">
    <source>
        <dbReference type="ARBA" id="ARBA00004319"/>
    </source>
</evidence>
<feature type="region of interest" description="Disordered" evidence="15">
    <location>
        <begin position="291"/>
        <end position="326"/>
    </location>
</feature>
<feature type="binding site" evidence="14">
    <location>
        <position position="168"/>
    </location>
    <ligand>
        <name>ATP</name>
        <dbReference type="ChEBI" id="CHEBI:30616"/>
    </ligand>
</feature>
<gene>
    <name evidence="18" type="primary">HSP90B1</name>
</gene>
<dbReference type="CDD" id="cd16927">
    <property type="entry name" value="HATPase_Hsp90-like"/>
    <property type="match status" value="1"/>
</dbReference>
<reference evidence="18 19" key="1">
    <citation type="submission" date="2018-05" db="EMBL/GenBank/DDBJ databases">
        <authorList>
            <person name="Datahose"/>
        </authorList>
    </citation>
    <scope>NUCLEOTIDE SEQUENCE</scope>
</reference>
<evidence type="ECO:0000256" key="16">
    <source>
        <dbReference type="SAM" id="SignalP"/>
    </source>
</evidence>
<evidence type="ECO:0000256" key="2">
    <source>
        <dbReference type="ARBA" id="ARBA00004564"/>
    </source>
</evidence>
<name>A0AAX7UDW1_ASTCA</name>
<comment type="similarity">
    <text evidence="3">Belongs to the heat shock protein 90 family.</text>
</comment>
<dbReference type="PIRSF" id="PIRSF002583">
    <property type="entry name" value="Hsp90"/>
    <property type="match status" value="1"/>
</dbReference>
<dbReference type="Gene3D" id="1.20.120.790">
    <property type="entry name" value="Heat shock protein 90, C-terminal domain"/>
    <property type="match status" value="1"/>
</dbReference>
<accession>A0AAX7UDW1</accession>
<dbReference type="SUPFAM" id="SSF110942">
    <property type="entry name" value="HSP90 C-terminal domain"/>
    <property type="match status" value="1"/>
</dbReference>
<protein>
    <recommendedName>
        <fullName evidence="11">Endoplasmin</fullName>
    </recommendedName>
    <alternativeName>
        <fullName evidence="12">Heat shock protein 90 kDa beta member 1</fullName>
    </alternativeName>
</protein>
<dbReference type="InterPro" id="IPR019805">
    <property type="entry name" value="Heat_shock_protein_90_CS"/>
</dbReference>